<dbReference type="Proteomes" id="UP000007151">
    <property type="component" value="Unassembled WGS sequence"/>
</dbReference>
<feature type="signal peptide" evidence="2">
    <location>
        <begin position="1"/>
        <end position="21"/>
    </location>
</feature>
<sequence length="185" mass="21533">MMKTDCFIILAYFLLCFSCNSTIPLHRDKSHFVNHRNDSTHYHLLERTKKMASNLENRLRRIKDSTQDLGRNFFDHINMGLKNFAAKNPITDDDIRQYEHLVIMKKNPYLDIKDLEINYSPMSPKNARHSIKMGFDSNLQNEPGICDSIEDVLNVEIINRGLTGFAIPPQLTKHLSMVEEKLKII</sequence>
<organism evidence="3 4">
    <name type="scientific">Danaus plexippus plexippus</name>
    <dbReference type="NCBI Taxonomy" id="278856"/>
    <lineage>
        <taxon>Eukaryota</taxon>
        <taxon>Metazoa</taxon>
        <taxon>Ecdysozoa</taxon>
        <taxon>Arthropoda</taxon>
        <taxon>Hexapoda</taxon>
        <taxon>Insecta</taxon>
        <taxon>Pterygota</taxon>
        <taxon>Neoptera</taxon>
        <taxon>Endopterygota</taxon>
        <taxon>Lepidoptera</taxon>
        <taxon>Glossata</taxon>
        <taxon>Ditrysia</taxon>
        <taxon>Papilionoidea</taxon>
        <taxon>Nymphalidae</taxon>
        <taxon>Danainae</taxon>
        <taxon>Danaini</taxon>
        <taxon>Danaina</taxon>
        <taxon>Danaus</taxon>
        <taxon>Danaus</taxon>
    </lineage>
</organism>
<feature type="chain" id="PRO_5012216858" evidence="2">
    <location>
        <begin position="22"/>
        <end position="185"/>
    </location>
</feature>
<dbReference type="InParanoid" id="A0A212F4L2"/>
<keyword evidence="1" id="KW-0175">Coiled coil</keyword>
<proteinExistence type="predicted"/>
<name>A0A212F4L2_DANPL</name>
<evidence type="ECO:0000313" key="4">
    <source>
        <dbReference type="Proteomes" id="UP000007151"/>
    </source>
</evidence>
<dbReference type="EMBL" id="AGBW02010347">
    <property type="protein sequence ID" value="OWR48674.1"/>
    <property type="molecule type" value="Genomic_DNA"/>
</dbReference>
<protein>
    <submittedName>
        <fullName evidence="3">Uncharacterized protein</fullName>
    </submittedName>
</protein>
<dbReference type="AlphaFoldDB" id="A0A212F4L2"/>
<feature type="coiled-coil region" evidence="1">
    <location>
        <begin position="45"/>
        <end position="72"/>
    </location>
</feature>
<evidence type="ECO:0000256" key="2">
    <source>
        <dbReference type="SAM" id="SignalP"/>
    </source>
</evidence>
<reference evidence="3 4" key="1">
    <citation type="journal article" date="2011" name="Cell">
        <title>The monarch butterfly genome yields insights into long-distance migration.</title>
        <authorList>
            <person name="Zhan S."/>
            <person name="Merlin C."/>
            <person name="Boore J.L."/>
            <person name="Reppert S.M."/>
        </authorList>
    </citation>
    <scope>NUCLEOTIDE SEQUENCE [LARGE SCALE GENOMIC DNA]</scope>
    <source>
        <strain evidence="3">F-2</strain>
    </source>
</reference>
<keyword evidence="2" id="KW-0732">Signal</keyword>
<accession>A0A212F4L2</accession>
<gene>
    <name evidence="3" type="ORF">KGM_210988</name>
</gene>
<comment type="caution">
    <text evidence="3">The sequence shown here is derived from an EMBL/GenBank/DDBJ whole genome shotgun (WGS) entry which is preliminary data.</text>
</comment>
<dbReference type="KEGG" id="dpl:KGM_210988"/>
<evidence type="ECO:0000313" key="3">
    <source>
        <dbReference type="EMBL" id="OWR48674.1"/>
    </source>
</evidence>
<keyword evidence="4" id="KW-1185">Reference proteome</keyword>
<evidence type="ECO:0000256" key="1">
    <source>
        <dbReference type="SAM" id="Coils"/>
    </source>
</evidence>
<dbReference type="eggNOG" id="ENOG502T7R9">
    <property type="taxonomic scope" value="Eukaryota"/>
</dbReference>